<dbReference type="EMBL" id="JACHJJ010000017">
    <property type="protein sequence ID" value="MBB5965403.1"/>
    <property type="molecule type" value="Genomic_DNA"/>
</dbReference>
<proteinExistence type="predicted"/>
<comment type="caution">
    <text evidence="2">The sequence shown here is derived from an EMBL/GenBank/DDBJ whole genome shotgun (WGS) entry which is preliminary data.</text>
</comment>
<dbReference type="Gene3D" id="1.10.260.40">
    <property type="entry name" value="lambda repressor-like DNA-binding domains"/>
    <property type="match status" value="1"/>
</dbReference>
<dbReference type="Pfam" id="PF13560">
    <property type="entry name" value="HTH_31"/>
    <property type="match status" value="1"/>
</dbReference>
<dbReference type="CDD" id="cd00093">
    <property type="entry name" value="HTH_XRE"/>
    <property type="match status" value="1"/>
</dbReference>
<evidence type="ECO:0000313" key="3">
    <source>
        <dbReference type="Proteomes" id="UP000562352"/>
    </source>
</evidence>
<dbReference type="RefSeq" id="WP_184944790.1">
    <property type="nucleotide sequence ID" value="NZ_BAAAWZ010000001.1"/>
</dbReference>
<dbReference type="Pfam" id="PF19054">
    <property type="entry name" value="DUF5753"/>
    <property type="match status" value="1"/>
</dbReference>
<reference evidence="2 3" key="1">
    <citation type="submission" date="2020-08" db="EMBL/GenBank/DDBJ databases">
        <title>Genomic Encyclopedia of Type Strains, Phase III (KMG-III): the genomes of soil and plant-associated and newly described type strains.</title>
        <authorList>
            <person name="Whitman W."/>
        </authorList>
    </citation>
    <scope>NUCLEOTIDE SEQUENCE [LARGE SCALE GENOMIC DNA]</scope>
    <source>
        <strain evidence="2 3">CECT 3303</strain>
    </source>
</reference>
<keyword evidence="3" id="KW-1185">Reference proteome</keyword>
<feature type="domain" description="HTH cro/C1-type" evidence="1">
    <location>
        <begin position="21"/>
        <end position="75"/>
    </location>
</feature>
<dbReference type="GO" id="GO:0003677">
    <property type="term" value="F:DNA binding"/>
    <property type="evidence" value="ECO:0007669"/>
    <property type="project" value="InterPro"/>
</dbReference>
<protein>
    <submittedName>
        <fullName evidence="2">Transcriptional regulator with XRE-family HTH domain</fullName>
    </submittedName>
</protein>
<dbReference type="Proteomes" id="UP000562352">
    <property type="component" value="Unassembled WGS sequence"/>
</dbReference>
<dbReference type="SMART" id="SM00530">
    <property type="entry name" value="HTH_XRE"/>
    <property type="match status" value="1"/>
</dbReference>
<evidence type="ECO:0000313" key="2">
    <source>
        <dbReference type="EMBL" id="MBB5965403.1"/>
    </source>
</evidence>
<dbReference type="PROSITE" id="PS50943">
    <property type="entry name" value="HTH_CROC1"/>
    <property type="match status" value="1"/>
</dbReference>
<evidence type="ECO:0000259" key="1">
    <source>
        <dbReference type="PROSITE" id="PS50943"/>
    </source>
</evidence>
<dbReference type="InterPro" id="IPR001387">
    <property type="entry name" value="Cro/C1-type_HTH"/>
</dbReference>
<dbReference type="AlphaFoldDB" id="A0A841D973"/>
<sequence>MSVPHGFDPSVSPRAYFAAELRRIRESTETSQKVLSKRIGWSESQISMVENGHRKPTRKFVEAVDSALKLDDALIGLYDMTDAMGGRLPEWFRPWVEIEREAKVLRTWQPLVVPGLLQTEEYARIMLSGEPGVTPAQLDENVAARIDRRGILSRANPPILWVVLDERVLRHPVGSEDVMARQIEHLAEAAQQPNITVQVVPLNSGATTGLSGGFVLAEIPGMADVAYMDSAQHGQVTDRTEEVATLSYRYEVIRAEALTKRASLKLIEEMVQ</sequence>
<dbReference type="InterPro" id="IPR010982">
    <property type="entry name" value="Lambda_DNA-bd_dom_sf"/>
</dbReference>
<organism evidence="2 3">
    <name type="scientific">Planomonospora venezuelensis</name>
    <dbReference type="NCBI Taxonomy" id="1999"/>
    <lineage>
        <taxon>Bacteria</taxon>
        <taxon>Bacillati</taxon>
        <taxon>Actinomycetota</taxon>
        <taxon>Actinomycetes</taxon>
        <taxon>Streptosporangiales</taxon>
        <taxon>Streptosporangiaceae</taxon>
        <taxon>Planomonospora</taxon>
    </lineage>
</organism>
<dbReference type="SUPFAM" id="SSF47413">
    <property type="entry name" value="lambda repressor-like DNA-binding domains"/>
    <property type="match status" value="1"/>
</dbReference>
<accession>A0A841D973</accession>
<dbReference type="InterPro" id="IPR043917">
    <property type="entry name" value="DUF5753"/>
</dbReference>
<gene>
    <name evidence="2" type="ORF">FHS22_004693</name>
</gene>
<name>A0A841D973_PLAVE</name>